<protein>
    <recommendedName>
        <fullName evidence="14">Cytochrome b5 heme-binding domain-containing protein</fullName>
    </recommendedName>
</protein>
<evidence type="ECO:0000256" key="4">
    <source>
        <dbReference type="ARBA" id="ARBA00022692"/>
    </source>
</evidence>
<dbReference type="STRING" id="5539.A0A3E2GTF5"/>
<dbReference type="InterPro" id="IPR018506">
    <property type="entry name" value="Cyt_B5_heme-BS"/>
</dbReference>
<feature type="non-terminal residue" evidence="15">
    <location>
        <position position="136"/>
    </location>
</feature>
<evidence type="ECO:0000256" key="10">
    <source>
        <dbReference type="ARBA" id="ARBA00023136"/>
    </source>
</evidence>
<dbReference type="GO" id="GO:0005789">
    <property type="term" value="C:endoplasmic reticulum membrane"/>
    <property type="evidence" value="ECO:0007669"/>
    <property type="project" value="UniProtKB-SubCell"/>
</dbReference>
<dbReference type="Gene3D" id="3.10.120.10">
    <property type="entry name" value="Cytochrome b5-like heme/steroid binding domain"/>
    <property type="match status" value="1"/>
</dbReference>
<keyword evidence="4 13" id="KW-0812">Transmembrane</keyword>
<evidence type="ECO:0000256" key="7">
    <source>
        <dbReference type="ARBA" id="ARBA00022848"/>
    </source>
</evidence>
<evidence type="ECO:0000256" key="11">
    <source>
        <dbReference type="ARBA" id="ARBA00037877"/>
    </source>
</evidence>
<evidence type="ECO:0000256" key="3">
    <source>
        <dbReference type="ARBA" id="ARBA00022617"/>
    </source>
</evidence>
<name>A0A3E2GTF5_SCYLI</name>
<keyword evidence="5 13" id="KW-0479">Metal-binding</keyword>
<comment type="subcellular location">
    <subcellularLocation>
        <location evidence="1">Endoplasmic reticulum membrane</location>
        <topology evidence="1">Single-pass membrane protein</topology>
        <orientation evidence="1">Cytoplasmic side</orientation>
    </subcellularLocation>
    <subcellularLocation>
        <location evidence="11">Microsome membrane</location>
        <topology evidence="11">Single-pass membrane protein</topology>
        <orientation evidence="11">Cytoplasmic side</orientation>
    </subcellularLocation>
</comment>
<proteinExistence type="inferred from homology"/>
<gene>
    <name evidence="15" type="ORF">B7463_g11886</name>
</gene>
<dbReference type="OrthoDB" id="260519at2759"/>
<feature type="domain" description="Cytochrome b5 heme-binding" evidence="14">
    <location>
        <begin position="4"/>
        <end position="80"/>
    </location>
</feature>
<dbReference type="InterPro" id="IPR050668">
    <property type="entry name" value="Cytochrome_b5"/>
</dbReference>
<evidence type="ECO:0000259" key="14">
    <source>
        <dbReference type="PROSITE" id="PS50255"/>
    </source>
</evidence>
<keyword evidence="7" id="KW-0492">Microsome</keyword>
<evidence type="ECO:0000256" key="13">
    <source>
        <dbReference type="RuleBase" id="RU362121"/>
    </source>
</evidence>
<dbReference type="PROSITE" id="PS50255">
    <property type="entry name" value="CYTOCHROME_B5_2"/>
    <property type="match status" value="1"/>
</dbReference>
<evidence type="ECO:0000256" key="6">
    <source>
        <dbReference type="ARBA" id="ARBA00022824"/>
    </source>
</evidence>
<evidence type="ECO:0000256" key="9">
    <source>
        <dbReference type="ARBA" id="ARBA00023004"/>
    </source>
</evidence>
<dbReference type="PROSITE" id="PS00191">
    <property type="entry name" value="CYTOCHROME_B5_1"/>
    <property type="match status" value="1"/>
</dbReference>
<accession>A0A3E2GTF5</accession>
<keyword evidence="6" id="KW-0256">Endoplasmic reticulum</keyword>
<feature type="non-terminal residue" evidence="15">
    <location>
        <position position="1"/>
    </location>
</feature>
<dbReference type="EMBL" id="NCSJ02000445">
    <property type="protein sequence ID" value="RFU24454.1"/>
    <property type="molecule type" value="Genomic_DNA"/>
</dbReference>
<evidence type="ECO:0000256" key="5">
    <source>
        <dbReference type="ARBA" id="ARBA00022723"/>
    </source>
</evidence>
<sequence>MAIDNTFTNAEVASHFTKDDLYMVIHNTVYDLTSYLSAHPGGENILLDLAGQDATEAFEDIGHSAEARKELKELEVGKLAVSVNFRREKSTAMRSGGSAASLRKMLPKFCMSHAPIGLLSAVLFVCGGVFLWLLSS</sequence>
<dbReference type="GO" id="GO:0046872">
    <property type="term" value="F:metal ion binding"/>
    <property type="evidence" value="ECO:0007669"/>
    <property type="project" value="UniProtKB-UniRule"/>
</dbReference>
<dbReference type="SMART" id="SM01117">
    <property type="entry name" value="Cyt-b5"/>
    <property type="match status" value="1"/>
</dbReference>
<dbReference type="Pfam" id="PF00173">
    <property type="entry name" value="Cyt-b5"/>
    <property type="match status" value="1"/>
</dbReference>
<evidence type="ECO:0000313" key="16">
    <source>
        <dbReference type="Proteomes" id="UP000258309"/>
    </source>
</evidence>
<dbReference type="AlphaFoldDB" id="A0A3E2GTF5"/>
<dbReference type="PRINTS" id="PR00363">
    <property type="entry name" value="CYTOCHROMEB5"/>
</dbReference>
<organism evidence="15 16">
    <name type="scientific">Scytalidium lignicola</name>
    <name type="common">Hyphomycete</name>
    <dbReference type="NCBI Taxonomy" id="5539"/>
    <lineage>
        <taxon>Eukaryota</taxon>
        <taxon>Fungi</taxon>
        <taxon>Dikarya</taxon>
        <taxon>Ascomycota</taxon>
        <taxon>Pezizomycotina</taxon>
        <taxon>Leotiomycetes</taxon>
        <taxon>Leotiomycetes incertae sedis</taxon>
        <taxon>Scytalidium</taxon>
    </lineage>
</organism>
<evidence type="ECO:0000313" key="15">
    <source>
        <dbReference type="EMBL" id="RFU24454.1"/>
    </source>
</evidence>
<dbReference type="InterPro" id="IPR036400">
    <property type="entry name" value="Cyt_B5-like_heme/steroid_sf"/>
</dbReference>
<dbReference type="PANTHER" id="PTHR19359">
    <property type="entry name" value="CYTOCHROME B5"/>
    <property type="match status" value="1"/>
</dbReference>
<evidence type="ECO:0000256" key="12">
    <source>
        <dbReference type="ARBA" id="ARBA00038168"/>
    </source>
</evidence>
<evidence type="ECO:0000256" key="8">
    <source>
        <dbReference type="ARBA" id="ARBA00022982"/>
    </source>
</evidence>
<dbReference type="GO" id="GO:0020037">
    <property type="term" value="F:heme binding"/>
    <property type="evidence" value="ECO:0007669"/>
    <property type="project" value="UniProtKB-UniRule"/>
</dbReference>
<comment type="caution">
    <text evidence="15">The sequence shown here is derived from an EMBL/GenBank/DDBJ whole genome shotgun (WGS) entry which is preliminary data.</text>
</comment>
<keyword evidence="2" id="KW-0813">Transport</keyword>
<keyword evidence="9 13" id="KW-0408">Iron</keyword>
<keyword evidence="8" id="KW-0249">Electron transport</keyword>
<comment type="similarity">
    <text evidence="12 13">Belongs to the cytochrome b5 family.</text>
</comment>
<keyword evidence="13" id="KW-1133">Transmembrane helix</keyword>
<evidence type="ECO:0000256" key="2">
    <source>
        <dbReference type="ARBA" id="ARBA00022448"/>
    </source>
</evidence>
<feature type="transmembrane region" description="Helical" evidence="13">
    <location>
        <begin position="113"/>
        <end position="134"/>
    </location>
</feature>
<keyword evidence="16" id="KW-1185">Reference proteome</keyword>
<dbReference type="PANTHER" id="PTHR19359:SF150">
    <property type="entry name" value="CYTOCHROME B5"/>
    <property type="match status" value="1"/>
</dbReference>
<dbReference type="InterPro" id="IPR001199">
    <property type="entry name" value="Cyt_B5-like_heme/steroid-bd"/>
</dbReference>
<keyword evidence="3 13" id="KW-0349">Heme</keyword>
<dbReference type="Proteomes" id="UP000258309">
    <property type="component" value="Unassembled WGS sequence"/>
</dbReference>
<reference evidence="15 16" key="1">
    <citation type="submission" date="2018-05" db="EMBL/GenBank/DDBJ databases">
        <title>Draft genome sequence of Scytalidium lignicola DSM 105466, a ubiquitous saprotrophic fungus.</title>
        <authorList>
            <person name="Buettner E."/>
            <person name="Gebauer A.M."/>
            <person name="Hofrichter M."/>
            <person name="Liers C."/>
            <person name="Kellner H."/>
        </authorList>
    </citation>
    <scope>NUCLEOTIDE SEQUENCE [LARGE SCALE GENOMIC DNA]</scope>
    <source>
        <strain evidence="15 16">DSM 105466</strain>
    </source>
</reference>
<dbReference type="SUPFAM" id="SSF55856">
    <property type="entry name" value="Cytochrome b5-like heme/steroid binding domain"/>
    <property type="match status" value="1"/>
</dbReference>
<keyword evidence="10 13" id="KW-0472">Membrane</keyword>
<evidence type="ECO:0000256" key="1">
    <source>
        <dbReference type="ARBA" id="ARBA00004131"/>
    </source>
</evidence>
<dbReference type="FunFam" id="3.10.120.10:FF:000002">
    <property type="entry name" value="Cytochrome b5 type B"/>
    <property type="match status" value="1"/>
</dbReference>